<comment type="caution">
    <text evidence="1">The sequence shown here is derived from an EMBL/GenBank/DDBJ whole genome shotgun (WGS) entry which is preliminary data.</text>
</comment>
<evidence type="ECO:0000313" key="1">
    <source>
        <dbReference type="EMBL" id="KAF7120409.1"/>
    </source>
</evidence>
<sequence length="68" mass="7383">MDTWDMSFDFYGKRDLQLAKFAKKDLGDPIKKVVRGGDRPAAYVDGSTAKYAAAKHVTDGGAISAMDL</sequence>
<proteinExistence type="predicted"/>
<keyword evidence="2" id="KW-1185">Reference proteome</keyword>
<evidence type="ECO:0000313" key="2">
    <source>
        <dbReference type="Proteomes" id="UP000626092"/>
    </source>
</evidence>
<accession>A0A834FYC0</accession>
<dbReference type="Proteomes" id="UP000626092">
    <property type="component" value="Unassembled WGS sequence"/>
</dbReference>
<organism evidence="1 2">
    <name type="scientific">Rhododendron simsii</name>
    <name type="common">Sims's rhododendron</name>
    <dbReference type="NCBI Taxonomy" id="118357"/>
    <lineage>
        <taxon>Eukaryota</taxon>
        <taxon>Viridiplantae</taxon>
        <taxon>Streptophyta</taxon>
        <taxon>Embryophyta</taxon>
        <taxon>Tracheophyta</taxon>
        <taxon>Spermatophyta</taxon>
        <taxon>Magnoliopsida</taxon>
        <taxon>eudicotyledons</taxon>
        <taxon>Gunneridae</taxon>
        <taxon>Pentapetalae</taxon>
        <taxon>asterids</taxon>
        <taxon>Ericales</taxon>
        <taxon>Ericaceae</taxon>
        <taxon>Ericoideae</taxon>
        <taxon>Rhodoreae</taxon>
        <taxon>Rhododendron</taxon>
    </lineage>
</organism>
<reference evidence="1" key="1">
    <citation type="submission" date="2019-11" db="EMBL/GenBank/DDBJ databases">
        <authorList>
            <person name="Liu Y."/>
            <person name="Hou J."/>
            <person name="Li T.-Q."/>
            <person name="Guan C.-H."/>
            <person name="Wu X."/>
            <person name="Wu H.-Z."/>
            <person name="Ling F."/>
            <person name="Zhang R."/>
            <person name="Shi X.-G."/>
            <person name="Ren J.-P."/>
            <person name="Chen E.-F."/>
            <person name="Sun J.-M."/>
        </authorList>
    </citation>
    <scope>NUCLEOTIDE SEQUENCE</scope>
    <source>
        <strain evidence="1">Adult_tree_wgs_1</strain>
        <tissue evidence="1">Leaves</tissue>
    </source>
</reference>
<dbReference type="AlphaFoldDB" id="A0A834FYC0"/>
<dbReference type="EMBL" id="WJXA01000013">
    <property type="protein sequence ID" value="KAF7120409.1"/>
    <property type="molecule type" value="Genomic_DNA"/>
</dbReference>
<protein>
    <submittedName>
        <fullName evidence="1">Uncharacterized protein</fullName>
    </submittedName>
</protein>
<name>A0A834FYC0_RHOSS</name>
<gene>
    <name evidence="1" type="ORF">RHSIM_Rhsim13G0024100</name>
</gene>